<name>A0A6H5GHI2_9HEMI</name>
<feature type="region of interest" description="Disordered" evidence="1">
    <location>
        <begin position="159"/>
        <end position="182"/>
    </location>
</feature>
<accession>A0A6H5GHI2</accession>
<evidence type="ECO:0000313" key="3">
    <source>
        <dbReference type="Proteomes" id="UP000479000"/>
    </source>
</evidence>
<evidence type="ECO:0000256" key="1">
    <source>
        <dbReference type="SAM" id="MobiDB-lite"/>
    </source>
</evidence>
<dbReference type="AlphaFoldDB" id="A0A6H5GHI2"/>
<dbReference type="Proteomes" id="UP000479000">
    <property type="component" value="Unassembled WGS sequence"/>
</dbReference>
<dbReference type="EMBL" id="CADCXU010013282">
    <property type="protein sequence ID" value="CAB0003051.1"/>
    <property type="molecule type" value="Genomic_DNA"/>
</dbReference>
<gene>
    <name evidence="2" type="ORF">NTEN_LOCUS8733</name>
</gene>
<sequence length="182" mass="21220">MASWRTGFGADMKATGWLKVKERRCLAIATQAFKIIKYETPPFLYENFKRLSDVHQVPTRDRFTFFRVHRNLIISRNLNLLASKHVHVGLDHFQHVSADFAPTISIRRCRRFPPRRRRLQRATMPCARDDVESLPWSHVLRSVRTRDRVLPKPSYRCPWVPRAAPTDKRLPPRPPRAGGASS</sequence>
<reference evidence="2 3" key="1">
    <citation type="submission" date="2020-02" db="EMBL/GenBank/DDBJ databases">
        <authorList>
            <person name="Ferguson B K."/>
        </authorList>
    </citation>
    <scope>NUCLEOTIDE SEQUENCE [LARGE SCALE GENOMIC DNA]</scope>
</reference>
<organism evidence="2 3">
    <name type="scientific">Nesidiocoris tenuis</name>
    <dbReference type="NCBI Taxonomy" id="355587"/>
    <lineage>
        <taxon>Eukaryota</taxon>
        <taxon>Metazoa</taxon>
        <taxon>Ecdysozoa</taxon>
        <taxon>Arthropoda</taxon>
        <taxon>Hexapoda</taxon>
        <taxon>Insecta</taxon>
        <taxon>Pterygota</taxon>
        <taxon>Neoptera</taxon>
        <taxon>Paraneoptera</taxon>
        <taxon>Hemiptera</taxon>
        <taxon>Heteroptera</taxon>
        <taxon>Panheteroptera</taxon>
        <taxon>Cimicomorpha</taxon>
        <taxon>Miridae</taxon>
        <taxon>Dicyphina</taxon>
        <taxon>Nesidiocoris</taxon>
    </lineage>
</organism>
<protein>
    <submittedName>
        <fullName evidence="2">Uncharacterized protein</fullName>
    </submittedName>
</protein>
<proteinExistence type="predicted"/>
<keyword evidence="3" id="KW-1185">Reference proteome</keyword>
<evidence type="ECO:0000313" key="2">
    <source>
        <dbReference type="EMBL" id="CAB0003051.1"/>
    </source>
</evidence>